<protein>
    <submittedName>
        <fullName evidence="2">Iron-sulfur cluster biosynthesis family protein</fullName>
    </submittedName>
</protein>
<dbReference type="SUPFAM" id="SSF89360">
    <property type="entry name" value="HesB-like domain"/>
    <property type="match status" value="1"/>
</dbReference>
<evidence type="ECO:0000259" key="1">
    <source>
        <dbReference type="Pfam" id="PF01521"/>
    </source>
</evidence>
<organism evidence="2 3">
    <name type="scientific">Lederbergia citrisecunda</name>
    <dbReference type="NCBI Taxonomy" id="2833583"/>
    <lineage>
        <taxon>Bacteria</taxon>
        <taxon>Bacillati</taxon>
        <taxon>Bacillota</taxon>
        <taxon>Bacilli</taxon>
        <taxon>Bacillales</taxon>
        <taxon>Bacillaceae</taxon>
        <taxon>Lederbergia</taxon>
    </lineage>
</organism>
<sequence>MMKISISEAASRQIKQKMGEKNLILKLKYETDGCGCVVSGVPTLQLINKQDLDSNDMLIETDKLDIYIEKSKAIFFDEEMKIDYSQETQSFRLTSPGQILNGRMSCNIVLS</sequence>
<proteinExistence type="predicted"/>
<dbReference type="RefSeq" id="WP_213110250.1">
    <property type="nucleotide sequence ID" value="NZ_JAGYPJ010000001.1"/>
</dbReference>
<dbReference type="Proteomes" id="UP000682713">
    <property type="component" value="Unassembled WGS sequence"/>
</dbReference>
<accession>A0A942YJP9</accession>
<reference evidence="2 3" key="1">
    <citation type="submission" date="2021-05" db="EMBL/GenBank/DDBJ databases">
        <title>Novel Bacillus species.</title>
        <authorList>
            <person name="Liu G."/>
        </authorList>
    </citation>
    <scope>NUCLEOTIDE SEQUENCE [LARGE SCALE GENOMIC DNA]</scope>
    <source>
        <strain evidence="2 3">FJAT-49732</strain>
    </source>
</reference>
<dbReference type="EMBL" id="JAGYPJ010000001">
    <property type="protein sequence ID" value="MBS4199578.1"/>
    <property type="molecule type" value="Genomic_DNA"/>
</dbReference>
<dbReference type="Gene3D" id="2.60.300.12">
    <property type="entry name" value="HesB-like domain"/>
    <property type="match status" value="1"/>
</dbReference>
<dbReference type="AlphaFoldDB" id="A0A942YJP9"/>
<gene>
    <name evidence="2" type="ORF">KHA93_07915</name>
</gene>
<dbReference type="Pfam" id="PF01521">
    <property type="entry name" value="Fe-S_biosyn"/>
    <property type="match status" value="1"/>
</dbReference>
<name>A0A942YJP9_9BACI</name>
<comment type="caution">
    <text evidence="2">The sequence shown here is derived from an EMBL/GenBank/DDBJ whole genome shotgun (WGS) entry which is preliminary data.</text>
</comment>
<evidence type="ECO:0000313" key="3">
    <source>
        <dbReference type="Proteomes" id="UP000682713"/>
    </source>
</evidence>
<dbReference type="InterPro" id="IPR000361">
    <property type="entry name" value="ATAP_core_dom"/>
</dbReference>
<evidence type="ECO:0000313" key="2">
    <source>
        <dbReference type="EMBL" id="MBS4199578.1"/>
    </source>
</evidence>
<keyword evidence="3" id="KW-1185">Reference proteome</keyword>
<dbReference type="InterPro" id="IPR035903">
    <property type="entry name" value="HesB-like_dom_sf"/>
</dbReference>
<feature type="domain" description="Core" evidence="1">
    <location>
        <begin position="2"/>
        <end position="107"/>
    </location>
</feature>